<dbReference type="InterPro" id="IPR011108">
    <property type="entry name" value="RMMBL"/>
</dbReference>
<dbReference type="Gene3D" id="3.60.15.10">
    <property type="entry name" value="Ribonuclease Z/Hydroxyacylglutathione hydrolase-like"/>
    <property type="match status" value="1"/>
</dbReference>
<evidence type="ECO:0000259" key="3">
    <source>
        <dbReference type="SMART" id="SM01027"/>
    </source>
</evidence>
<evidence type="ECO:0000313" key="4">
    <source>
        <dbReference type="EMBL" id="RLV61399.1"/>
    </source>
</evidence>
<keyword evidence="1 4" id="KW-0378">Hydrolase</keyword>
<evidence type="ECO:0000313" key="5">
    <source>
        <dbReference type="Proteomes" id="UP000281474"/>
    </source>
</evidence>
<dbReference type="PANTHER" id="PTHR11203">
    <property type="entry name" value="CLEAVAGE AND POLYADENYLATION SPECIFICITY FACTOR FAMILY MEMBER"/>
    <property type="match status" value="1"/>
</dbReference>
<dbReference type="GO" id="GO:0004521">
    <property type="term" value="F:RNA endonuclease activity"/>
    <property type="evidence" value="ECO:0007669"/>
    <property type="project" value="TreeGrafter"/>
</dbReference>
<dbReference type="Gene3D" id="3.40.50.10890">
    <property type="match status" value="1"/>
</dbReference>
<feature type="domain" description="Beta-Casp" evidence="3">
    <location>
        <begin position="234"/>
        <end position="366"/>
    </location>
</feature>
<keyword evidence="5" id="KW-1185">Reference proteome</keyword>
<dbReference type="InterPro" id="IPR022712">
    <property type="entry name" value="Beta_Casp"/>
</dbReference>
<dbReference type="InterPro" id="IPR001279">
    <property type="entry name" value="Metallo-B-lactamas"/>
</dbReference>
<dbReference type="Pfam" id="PF00753">
    <property type="entry name" value="Lactamase_B"/>
    <property type="match status" value="1"/>
</dbReference>
<dbReference type="EMBL" id="QZEI01000003">
    <property type="protein sequence ID" value="RLV61399.1"/>
    <property type="molecule type" value="Genomic_DNA"/>
</dbReference>
<dbReference type="SMART" id="SM00849">
    <property type="entry name" value="Lactamase_B"/>
    <property type="match status" value="1"/>
</dbReference>
<dbReference type="Proteomes" id="UP000281474">
    <property type="component" value="Unassembled WGS sequence"/>
</dbReference>
<accession>A0A3L8Q2V9</accession>
<evidence type="ECO:0000256" key="1">
    <source>
        <dbReference type="ARBA" id="ARBA00022801"/>
    </source>
</evidence>
<dbReference type="InterPro" id="IPR036866">
    <property type="entry name" value="RibonucZ/Hydroxyglut_hydro"/>
</dbReference>
<reference evidence="4 5" key="1">
    <citation type="submission" date="2018-09" db="EMBL/GenBank/DDBJ databases">
        <title>Phylogeny of the Shewanellaceae, and recommendation for two new genera, Pseudoshewanella and Parashewanella.</title>
        <authorList>
            <person name="Wang G."/>
        </authorList>
    </citation>
    <scope>NUCLEOTIDE SEQUENCE [LARGE SCALE GENOMIC DNA]</scope>
    <source>
        <strain evidence="4 5">C51</strain>
    </source>
</reference>
<dbReference type="OrthoDB" id="9803916at2"/>
<dbReference type="Pfam" id="PF10996">
    <property type="entry name" value="Beta-Casp"/>
    <property type="match status" value="1"/>
</dbReference>
<dbReference type="Pfam" id="PF07521">
    <property type="entry name" value="RMMBL"/>
    <property type="match status" value="1"/>
</dbReference>
<comment type="caution">
    <text evidence="4">The sequence shown here is derived from an EMBL/GenBank/DDBJ whole genome shotgun (WGS) entry which is preliminary data.</text>
</comment>
<dbReference type="GO" id="GO:0016787">
    <property type="term" value="F:hydrolase activity"/>
    <property type="evidence" value="ECO:0007669"/>
    <property type="project" value="UniProtKB-KW"/>
</dbReference>
<dbReference type="RefSeq" id="WP_121837220.1">
    <property type="nucleotide sequence ID" value="NZ_ML014754.1"/>
</dbReference>
<dbReference type="SMART" id="SM01027">
    <property type="entry name" value="Beta-Casp"/>
    <property type="match status" value="1"/>
</dbReference>
<organism evidence="4 5">
    <name type="scientific">Parashewanella curva</name>
    <dbReference type="NCBI Taxonomy" id="2338552"/>
    <lineage>
        <taxon>Bacteria</taxon>
        <taxon>Pseudomonadati</taxon>
        <taxon>Pseudomonadota</taxon>
        <taxon>Gammaproteobacteria</taxon>
        <taxon>Alteromonadales</taxon>
        <taxon>Shewanellaceae</taxon>
        <taxon>Parashewanella</taxon>
    </lineage>
</organism>
<sequence>MDVIHHGAKDGVTGSCHELVLDFSCSVLIDCGLFQGNESRDLTIEFDVSNIKALVVTHCHVDHIGRIPWLLAAGFRGPIYCTQASAALLPIVLEDALKVHFSSRRMFDAIKPLLSKQIVPVNYNVKQVVPLNSDLPFSIRFQQAGHILGSAYVECFLPNGEVGVFSGDLGPSNTPLLPDPIPPKFADWLVIESTYGSKVHEDIASRRVRLKQVLEKSLQDGGAILIPAFSIGRTQELLFDLEQLIYELPKSEVARIPVVLDSPLANKFTESYREFRSLWSKEAKEKIINGRHPLDFEQLVTINSHKKHLALVNRIKHSAEPVIVIAASGMLTGGRIVDYMKALLADERTDVLLVGYQAKGTPGRDLFKGRPIVEFNDESVEVKAQIHKLNGYSAHADANELTDFVSKIDGLKKVRLIHGEPKSQLKLKERLLEVLSNVDIELACEVPNIMN</sequence>
<gene>
    <name evidence="4" type="ORF">D5018_01535</name>
</gene>
<dbReference type="PANTHER" id="PTHR11203:SF37">
    <property type="entry name" value="INTEGRATOR COMPLEX SUBUNIT 11"/>
    <property type="match status" value="1"/>
</dbReference>
<dbReference type="InterPro" id="IPR050698">
    <property type="entry name" value="MBL"/>
</dbReference>
<evidence type="ECO:0000259" key="2">
    <source>
        <dbReference type="SMART" id="SM00849"/>
    </source>
</evidence>
<feature type="domain" description="Metallo-beta-lactamase" evidence="2">
    <location>
        <begin position="13"/>
        <end position="229"/>
    </location>
</feature>
<dbReference type="AlphaFoldDB" id="A0A3L8Q2V9"/>
<name>A0A3L8Q2V9_9GAMM</name>
<protein>
    <submittedName>
        <fullName evidence="4">MBL fold metallo-hydrolase</fullName>
    </submittedName>
</protein>
<proteinExistence type="predicted"/>
<dbReference type="CDD" id="cd16295">
    <property type="entry name" value="TTHA0252-CPSF-like_MBL-fold"/>
    <property type="match status" value="1"/>
</dbReference>
<dbReference type="SUPFAM" id="SSF56281">
    <property type="entry name" value="Metallo-hydrolase/oxidoreductase"/>
    <property type="match status" value="1"/>
</dbReference>